<evidence type="ECO:0000259" key="1">
    <source>
        <dbReference type="PROSITE" id="PS51186"/>
    </source>
</evidence>
<dbReference type="AlphaFoldDB" id="A0A850NII8"/>
<evidence type="ECO:0000313" key="2">
    <source>
        <dbReference type="EMBL" id="NVN18178.1"/>
    </source>
</evidence>
<dbReference type="SUPFAM" id="SSF55729">
    <property type="entry name" value="Acyl-CoA N-acyltransferases (Nat)"/>
    <property type="match status" value="1"/>
</dbReference>
<name>A0A850NII8_9FLAO</name>
<dbReference type="Proteomes" id="UP000558089">
    <property type="component" value="Unassembled WGS sequence"/>
</dbReference>
<feature type="domain" description="N-acetyltransferase" evidence="1">
    <location>
        <begin position="1"/>
        <end position="138"/>
    </location>
</feature>
<dbReference type="CDD" id="cd04301">
    <property type="entry name" value="NAT_SF"/>
    <property type="match status" value="1"/>
</dbReference>
<keyword evidence="3" id="KW-1185">Reference proteome</keyword>
<keyword evidence="2" id="KW-0808">Transferase</keyword>
<dbReference type="InterPro" id="IPR016181">
    <property type="entry name" value="Acyl_CoA_acyltransferase"/>
</dbReference>
<dbReference type="InterPro" id="IPR053144">
    <property type="entry name" value="Acetyltransferase_Butenolide"/>
</dbReference>
<reference evidence="2 3" key="1">
    <citation type="submission" date="2020-01" db="EMBL/GenBank/DDBJ databases">
        <title>Draft Genome Analysis of Muricauda sp. HICW Isolated from coastal seawater of PR China.</title>
        <authorList>
            <person name="Chen M.-X."/>
        </authorList>
    </citation>
    <scope>NUCLEOTIDE SEQUENCE [LARGE SCALE GENOMIC DNA]</scope>
    <source>
        <strain evidence="2 3">HICW</strain>
    </source>
</reference>
<dbReference type="GO" id="GO:0016747">
    <property type="term" value="F:acyltransferase activity, transferring groups other than amino-acyl groups"/>
    <property type="evidence" value="ECO:0007669"/>
    <property type="project" value="InterPro"/>
</dbReference>
<evidence type="ECO:0000313" key="3">
    <source>
        <dbReference type="Proteomes" id="UP000558089"/>
    </source>
</evidence>
<dbReference type="PANTHER" id="PTHR43233">
    <property type="entry name" value="FAMILY N-ACETYLTRANSFERASE, PUTATIVE (AFU_ORTHOLOGUE AFUA_6G03350)-RELATED"/>
    <property type="match status" value="1"/>
</dbReference>
<comment type="caution">
    <text evidence="2">The sequence shown here is derived from an EMBL/GenBank/DDBJ whole genome shotgun (WGS) entry which is preliminary data.</text>
</comment>
<protein>
    <submittedName>
        <fullName evidence="2">GNAT family N-acetyltransferase</fullName>
    </submittedName>
</protein>
<sequence>MEFQILTDKNRLDIKKVHQQITSTYWGKNRSWEETLMTIEKSICFGMFNKNGEQVAYARMMTDGLVFAYIMDVVVFEPNKGKGLGKKLVQYILDQPDVKKVNTVALKTLDAHSFYENLGFKKVGDSKMWMSIERVKYD</sequence>
<dbReference type="Pfam" id="PF13508">
    <property type="entry name" value="Acetyltransf_7"/>
    <property type="match status" value="1"/>
</dbReference>
<dbReference type="PROSITE" id="PS51186">
    <property type="entry name" value="GNAT"/>
    <property type="match status" value="1"/>
</dbReference>
<organism evidence="2 3">
    <name type="scientific">Flagellimonas chongwuensis</name>
    <dbReference type="NCBI Taxonomy" id="2697365"/>
    <lineage>
        <taxon>Bacteria</taxon>
        <taxon>Pseudomonadati</taxon>
        <taxon>Bacteroidota</taxon>
        <taxon>Flavobacteriia</taxon>
        <taxon>Flavobacteriales</taxon>
        <taxon>Flavobacteriaceae</taxon>
        <taxon>Flagellimonas</taxon>
    </lineage>
</organism>
<proteinExistence type="predicted"/>
<accession>A0A850NII8</accession>
<dbReference type="EMBL" id="WYET01000004">
    <property type="protein sequence ID" value="NVN18178.1"/>
    <property type="molecule type" value="Genomic_DNA"/>
</dbReference>
<gene>
    <name evidence="2" type="ORF">GUA46_07480</name>
</gene>
<dbReference type="InterPro" id="IPR000182">
    <property type="entry name" value="GNAT_dom"/>
</dbReference>
<dbReference type="RefSeq" id="WP_176619966.1">
    <property type="nucleotide sequence ID" value="NZ_WYET01000004.1"/>
</dbReference>
<dbReference type="Gene3D" id="3.40.630.30">
    <property type="match status" value="1"/>
</dbReference>
<dbReference type="PANTHER" id="PTHR43233:SF1">
    <property type="entry name" value="FAMILY N-ACETYLTRANSFERASE, PUTATIVE (AFU_ORTHOLOGUE AFUA_6G03350)-RELATED"/>
    <property type="match status" value="1"/>
</dbReference>